<feature type="domain" description="Phosphotyrosine protein phosphatase I" evidence="5">
    <location>
        <begin position="2"/>
        <end position="181"/>
    </location>
</feature>
<dbReference type="EMBL" id="FOSW01000004">
    <property type="protein sequence ID" value="SFK92384.1"/>
    <property type="molecule type" value="Genomic_DNA"/>
</dbReference>
<dbReference type="AlphaFoldDB" id="A0A1I4DF51"/>
<dbReference type="Pfam" id="PF01451">
    <property type="entry name" value="LMWPc"/>
    <property type="match status" value="1"/>
</dbReference>
<feature type="active site" evidence="4">
    <location>
        <position position="11"/>
    </location>
</feature>
<dbReference type="PANTHER" id="PTHR11717:SF31">
    <property type="entry name" value="LOW MOLECULAR WEIGHT PROTEIN-TYROSINE-PHOSPHATASE ETP-RELATED"/>
    <property type="match status" value="1"/>
</dbReference>
<dbReference type="PANTHER" id="PTHR11717">
    <property type="entry name" value="LOW MOLECULAR WEIGHT PROTEIN TYROSINE PHOSPHATASE"/>
    <property type="match status" value="1"/>
</dbReference>
<dbReference type="FunCoup" id="A0A1I4DF51">
    <property type="interactions" value="314"/>
</dbReference>
<evidence type="ECO:0000256" key="1">
    <source>
        <dbReference type="ARBA" id="ARBA00011063"/>
    </source>
</evidence>
<dbReference type="InterPro" id="IPR036196">
    <property type="entry name" value="Ptyr_pPase_sf"/>
</dbReference>
<keyword evidence="7" id="KW-1185">Reference proteome</keyword>
<sequence>MLLVCTGNICRSALAERLGRAYLDEVLGPDAGAIRLVSAGTRAVVGSAMHPDTALVLTGLGGDAGDFTARQLADRMVMDADLVLTMTRQHRRDVLELAPRALSRTFTLREAAGLLEHVDQDVPREEFAERACALVGALAAARSRRRSSSDDDVPDPIGQPVEAHAEAGELIAPALIEVLSRLAALRAEGAAVGP</sequence>
<dbReference type="GO" id="GO:0004725">
    <property type="term" value="F:protein tyrosine phosphatase activity"/>
    <property type="evidence" value="ECO:0007669"/>
    <property type="project" value="InterPro"/>
</dbReference>
<name>A0A1I4DF51_9ACTN</name>
<evidence type="ECO:0000256" key="2">
    <source>
        <dbReference type="ARBA" id="ARBA00022801"/>
    </source>
</evidence>
<dbReference type="Gene3D" id="3.40.50.2300">
    <property type="match status" value="1"/>
</dbReference>
<comment type="similarity">
    <text evidence="1">Belongs to the low molecular weight phosphotyrosine protein phosphatase family.</text>
</comment>
<reference evidence="6 7" key="1">
    <citation type="submission" date="2016-10" db="EMBL/GenBank/DDBJ databases">
        <authorList>
            <person name="de Groot N.N."/>
        </authorList>
    </citation>
    <scope>NUCLEOTIDE SEQUENCE [LARGE SCALE GENOMIC DNA]</scope>
    <source>
        <strain evidence="6 7">DSM 45317</strain>
    </source>
</reference>
<dbReference type="InterPro" id="IPR023485">
    <property type="entry name" value="Ptyr_pPase"/>
</dbReference>
<evidence type="ECO:0000259" key="5">
    <source>
        <dbReference type="SMART" id="SM00226"/>
    </source>
</evidence>
<dbReference type="InterPro" id="IPR050438">
    <property type="entry name" value="LMW_PTPase"/>
</dbReference>
<accession>A0A1I4DF51</accession>
<protein>
    <submittedName>
        <fullName evidence="6">Protein-tyrosine phosphatase</fullName>
    </submittedName>
</protein>
<gene>
    <name evidence="6" type="ORF">SAMN04488085_104373</name>
</gene>
<evidence type="ECO:0000256" key="4">
    <source>
        <dbReference type="PIRSR" id="PIRSR617867-1"/>
    </source>
</evidence>
<dbReference type="InterPro" id="IPR017867">
    <property type="entry name" value="Tyr_phospatase_low_mol_wt"/>
</dbReference>
<evidence type="ECO:0000313" key="7">
    <source>
        <dbReference type="Proteomes" id="UP000199152"/>
    </source>
</evidence>
<dbReference type="SUPFAM" id="SSF52788">
    <property type="entry name" value="Phosphotyrosine protein phosphatases I"/>
    <property type="match status" value="1"/>
</dbReference>
<dbReference type="InParanoid" id="A0A1I4DF51"/>
<keyword evidence="2" id="KW-0378">Hydrolase</keyword>
<organism evidence="6 7">
    <name type="scientific">Geodermatophilus ruber</name>
    <dbReference type="NCBI Taxonomy" id="504800"/>
    <lineage>
        <taxon>Bacteria</taxon>
        <taxon>Bacillati</taxon>
        <taxon>Actinomycetota</taxon>
        <taxon>Actinomycetes</taxon>
        <taxon>Geodermatophilales</taxon>
        <taxon>Geodermatophilaceae</taxon>
        <taxon>Geodermatophilus</taxon>
    </lineage>
</organism>
<dbReference type="SMART" id="SM00226">
    <property type="entry name" value="LMWPc"/>
    <property type="match status" value="1"/>
</dbReference>
<evidence type="ECO:0000256" key="3">
    <source>
        <dbReference type="ARBA" id="ARBA00022912"/>
    </source>
</evidence>
<dbReference type="PRINTS" id="PR00719">
    <property type="entry name" value="LMWPTPASE"/>
</dbReference>
<proteinExistence type="inferred from homology"/>
<feature type="active site" description="Nucleophile" evidence="4">
    <location>
        <position position="5"/>
    </location>
</feature>
<keyword evidence="3" id="KW-0904">Protein phosphatase</keyword>
<dbReference type="Proteomes" id="UP000199152">
    <property type="component" value="Unassembled WGS sequence"/>
</dbReference>
<dbReference type="STRING" id="504800.SAMN04488085_104373"/>
<evidence type="ECO:0000313" key="6">
    <source>
        <dbReference type="EMBL" id="SFK92384.1"/>
    </source>
</evidence>